<keyword evidence="2" id="KW-1185">Reference proteome</keyword>
<dbReference type="Proteomes" id="UP000256964">
    <property type="component" value="Unassembled WGS sequence"/>
</dbReference>
<dbReference type="AlphaFoldDB" id="A0A371CNM9"/>
<accession>A0A371CNM9</accession>
<sequence>MSLTDTDFHVSMPSTPTTPTCDPEFFYSFVDFEVDDVSFCLPTQPFEQSPFFVELFKEQPLPDRSQGSAAQNVRDVQRYVLKDVSAEEFRDFLRILLDCPWRRTVSNVRALKFSPSAYLSFMRLATLWRFDAMREEVANDLYDFDNPAFTLLIGTKFEQKQLINSGLRSLVQRIEPLEPEDYDILGLDLAIRVAKCREYCRTAEGGLPALVSNDIFGLMMKDDLHAAHRTQMQKTFGEKFALAFEEGLELAAKRPRGAEPCRYY</sequence>
<reference evidence="1 2" key="1">
    <citation type="journal article" date="2018" name="Biotechnol. Biofuels">
        <title>Integrative visual omics of the white-rot fungus Polyporus brumalis exposes the biotechnological potential of its oxidative enzymes for delignifying raw plant biomass.</title>
        <authorList>
            <person name="Miyauchi S."/>
            <person name="Rancon A."/>
            <person name="Drula E."/>
            <person name="Hage H."/>
            <person name="Chaduli D."/>
            <person name="Favel A."/>
            <person name="Grisel S."/>
            <person name="Henrissat B."/>
            <person name="Herpoel-Gimbert I."/>
            <person name="Ruiz-Duenas F.J."/>
            <person name="Chevret D."/>
            <person name="Hainaut M."/>
            <person name="Lin J."/>
            <person name="Wang M."/>
            <person name="Pangilinan J."/>
            <person name="Lipzen A."/>
            <person name="Lesage-Meessen L."/>
            <person name="Navarro D."/>
            <person name="Riley R."/>
            <person name="Grigoriev I.V."/>
            <person name="Zhou S."/>
            <person name="Raouche S."/>
            <person name="Rosso M.N."/>
        </authorList>
    </citation>
    <scope>NUCLEOTIDE SEQUENCE [LARGE SCALE GENOMIC DNA]</scope>
    <source>
        <strain evidence="1 2">BRFM 1820</strain>
    </source>
</reference>
<dbReference type="OrthoDB" id="2756515at2759"/>
<proteinExistence type="predicted"/>
<name>A0A371CNM9_9APHY</name>
<evidence type="ECO:0000313" key="1">
    <source>
        <dbReference type="EMBL" id="RDX41893.1"/>
    </source>
</evidence>
<evidence type="ECO:0000313" key="2">
    <source>
        <dbReference type="Proteomes" id="UP000256964"/>
    </source>
</evidence>
<organism evidence="1 2">
    <name type="scientific">Lentinus brumalis</name>
    <dbReference type="NCBI Taxonomy" id="2498619"/>
    <lineage>
        <taxon>Eukaryota</taxon>
        <taxon>Fungi</taxon>
        <taxon>Dikarya</taxon>
        <taxon>Basidiomycota</taxon>
        <taxon>Agaricomycotina</taxon>
        <taxon>Agaricomycetes</taxon>
        <taxon>Polyporales</taxon>
        <taxon>Polyporaceae</taxon>
        <taxon>Lentinus</taxon>
    </lineage>
</organism>
<protein>
    <recommendedName>
        <fullName evidence="3">BTB domain-containing protein</fullName>
    </recommendedName>
</protein>
<dbReference type="EMBL" id="KZ857498">
    <property type="protein sequence ID" value="RDX41893.1"/>
    <property type="molecule type" value="Genomic_DNA"/>
</dbReference>
<gene>
    <name evidence="1" type="ORF">OH76DRAFT_1489084</name>
</gene>
<evidence type="ECO:0008006" key="3">
    <source>
        <dbReference type="Google" id="ProtNLM"/>
    </source>
</evidence>